<evidence type="ECO:0000256" key="4">
    <source>
        <dbReference type="ARBA" id="ARBA00023136"/>
    </source>
</evidence>
<sequence>MGLKFHFRSMNEFIERFNLPPSLEDAYKRLKIHLEYFSGNYLIILSVTFLLILFMKPVAIFTPILPVIFAYYTLVMRKGEYLDVAGVQLGKVHFVLISFGSFLLMLLIFSSLRLTFFMIIGMLVVLGHASFRNLSKKARIATGIKF</sequence>
<evidence type="ECO:0000256" key="3">
    <source>
        <dbReference type="ARBA" id="ARBA00022989"/>
    </source>
</evidence>
<dbReference type="PANTHER" id="PTHR19317:SF0">
    <property type="entry name" value="PRENYLATED RAB ACCEPTOR PROTEIN 1"/>
    <property type="match status" value="1"/>
</dbReference>
<evidence type="ECO:0000313" key="7">
    <source>
        <dbReference type="Proteomes" id="UP001149090"/>
    </source>
</evidence>
<feature type="transmembrane region" description="Helical" evidence="5">
    <location>
        <begin position="89"/>
        <end position="108"/>
    </location>
</feature>
<keyword evidence="3 5" id="KW-1133">Transmembrane helix</keyword>
<comment type="caution">
    <text evidence="6">The sequence shown here is derived from an EMBL/GenBank/DDBJ whole genome shotgun (WGS) entry which is preliminary data.</text>
</comment>
<dbReference type="Pfam" id="PF03208">
    <property type="entry name" value="PRA1"/>
    <property type="match status" value="1"/>
</dbReference>
<evidence type="ECO:0000256" key="1">
    <source>
        <dbReference type="ARBA" id="ARBA00004141"/>
    </source>
</evidence>
<feature type="transmembrane region" description="Helical" evidence="5">
    <location>
        <begin position="36"/>
        <end position="54"/>
    </location>
</feature>
<evidence type="ECO:0000313" key="6">
    <source>
        <dbReference type="EMBL" id="KAJ5071823.1"/>
    </source>
</evidence>
<comment type="similarity">
    <text evidence="5">Belongs to the PRA1 family.</text>
</comment>
<keyword evidence="4 5" id="KW-0472">Membrane</keyword>
<feature type="transmembrane region" description="Helical" evidence="5">
    <location>
        <begin position="114"/>
        <end position="131"/>
    </location>
</feature>
<proteinExistence type="inferred from homology"/>
<dbReference type="EMBL" id="JAPDFW010000085">
    <property type="protein sequence ID" value="KAJ5071823.1"/>
    <property type="molecule type" value="Genomic_DNA"/>
</dbReference>
<dbReference type="GO" id="GO:0016020">
    <property type="term" value="C:membrane"/>
    <property type="evidence" value="ECO:0007669"/>
    <property type="project" value="UniProtKB-SubCell"/>
</dbReference>
<accession>A0A9Q0LFJ6</accession>
<dbReference type="GO" id="GO:0005794">
    <property type="term" value="C:Golgi apparatus"/>
    <property type="evidence" value="ECO:0007669"/>
    <property type="project" value="TreeGrafter"/>
</dbReference>
<comment type="subcellular location">
    <subcellularLocation>
        <location evidence="1 5">Membrane</location>
        <topology evidence="1 5">Multi-pass membrane protein</topology>
    </subcellularLocation>
</comment>
<dbReference type="PANTHER" id="PTHR19317">
    <property type="entry name" value="PRENYLATED RAB ACCEPTOR 1-RELATED"/>
    <property type="match status" value="1"/>
</dbReference>
<evidence type="ECO:0000256" key="2">
    <source>
        <dbReference type="ARBA" id="ARBA00022692"/>
    </source>
</evidence>
<dbReference type="OrthoDB" id="63113at2759"/>
<feature type="transmembrane region" description="Helical" evidence="5">
    <location>
        <begin position="60"/>
        <end position="77"/>
    </location>
</feature>
<dbReference type="Proteomes" id="UP001149090">
    <property type="component" value="Unassembled WGS sequence"/>
</dbReference>
<evidence type="ECO:0000256" key="5">
    <source>
        <dbReference type="RuleBase" id="RU363107"/>
    </source>
</evidence>
<keyword evidence="2 5" id="KW-0812">Transmembrane</keyword>
<dbReference type="AlphaFoldDB" id="A0A9Q0LFJ6"/>
<reference evidence="6" key="1">
    <citation type="submission" date="2022-10" db="EMBL/GenBank/DDBJ databases">
        <title>Novel sulphate-reducing endosymbionts in the free-living metamonad Anaeramoeba.</title>
        <authorList>
            <person name="Jerlstrom-Hultqvist J."/>
            <person name="Cepicka I."/>
            <person name="Gallot-Lavallee L."/>
            <person name="Salas-Leiva D."/>
            <person name="Curtis B.A."/>
            <person name="Zahonova K."/>
            <person name="Pipaliya S."/>
            <person name="Dacks J."/>
            <person name="Roger A.J."/>
        </authorList>
    </citation>
    <scope>NUCLEOTIDE SEQUENCE</scope>
    <source>
        <strain evidence="6">BMAN</strain>
    </source>
</reference>
<organism evidence="6 7">
    <name type="scientific">Anaeramoeba ignava</name>
    <name type="common">Anaerobic marine amoeba</name>
    <dbReference type="NCBI Taxonomy" id="1746090"/>
    <lineage>
        <taxon>Eukaryota</taxon>
        <taxon>Metamonada</taxon>
        <taxon>Anaeramoebidae</taxon>
        <taxon>Anaeramoeba</taxon>
    </lineage>
</organism>
<protein>
    <recommendedName>
        <fullName evidence="5">PRA1 family protein</fullName>
    </recommendedName>
</protein>
<dbReference type="InterPro" id="IPR004895">
    <property type="entry name" value="Prenylated_rab_accept_PRA1"/>
</dbReference>
<name>A0A9Q0LFJ6_ANAIG</name>
<gene>
    <name evidence="6" type="ORF">M0811_09983</name>
</gene>
<keyword evidence="7" id="KW-1185">Reference proteome</keyword>